<evidence type="ECO:0000256" key="1">
    <source>
        <dbReference type="SAM" id="MobiDB-lite"/>
    </source>
</evidence>
<proteinExistence type="predicted"/>
<feature type="domain" description="T6SS Phospholipase effector Tle1-like catalytic" evidence="3">
    <location>
        <begin position="3"/>
        <end position="221"/>
    </location>
</feature>
<comment type="caution">
    <text evidence="4">The sequence shown here is derived from an EMBL/GenBank/DDBJ whole genome shotgun (WGS) entry which is preliminary data.</text>
</comment>
<evidence type="ECO:0000313" key="4">
    <source>
        <dbReference type="EMBL" id="MFG1252229.1"/>
    </source>
</evidence>
<evidence type="ECO:0000313" key="5">
    <source>
        <dbReference type="Proteomes" id="UP001604043"/>
    </source>
</evidence>
<dbReference type="PANTHER" id="PTHR33840:SF1">
    <property type="entry name" value="TLE1 PHOSPHOLIPASE DOMAIN-CONTAINING PROTEIN"/>
    <property type="match status" value="1"/>
</dbReference>
<evidence type="ECO:0000256" key="2">
    <source>
        <dbReference type="SAM" id="Phobius"/>
    </source>
</evidence>
<keyword evidence="5" id="KW-1185">Reference proteome</keyword>
<feature type="region of interest" description="Disordered" evidence="1">
    <location>
        <begin position="489"/>
        <end position="531"/>
    </location>
</feature>
<keyword evidence="2" id="KW-0472">Membrane</keyword>
<dbReference type="RefSeq" id="WP_051679304.1">
    <property type="nucleotide sequence ID" value="NZ_JBAFUR010000002.1"/>
</dbReference>
<reference evidence="4 5" key="1">
    <citation type="submission" date="2024-02" db="EMBL/GenBank/DDBJ databases">
        <title>Expansion and revision of Xanthobacter and proposal of Roseixanthobacter gen. nov.</title>
        <authorList>
            <person name="Soltysiak M.P.M."/>
            <person name="Jalihal A."/>
            <person name="Ory A."/>
            <person name="Chrisophersen C."/>
            <person name="Lee A.D."/>
            <person name="Boulton J."/>
            <person name="Springer M."/>
        </authorList>
    </citation>
    <scope>NUCLEOTIDE SEQUENCE [LARGE SCALE GENOMIC DNA]</scope>
    <source>
        <strain evidence="4 5">CB5</strain>
    </source>
</reference>
<feature type="transmembrane region" description="Helical" evidence="2">
    <location>
        <begin position="224"/>
        <end position="246"/>
    </location>
</feature>
<feature type="transmembrane region" description="Helical" evidence="2">
    <location>
        <begin position="252"/>
        <end position="271"/>
    </location>
</feature>
<dbReference type="PANTHER" id="PTHR33840">
    <property type="match status" value="1"/>
</dbReference>
<organism evidence="4 5">
    <name type="scientific">Xanthobacter aminoxidans</name>
    <dbReference type="NCBI Taxonomy" id="186280"/>
    <lineage>
        <taxon>Bacteria</taxon>
        <taxon>Pseudomonadati</taxon>
        <taxon>Pseudomonadota</taxon>
        <taxon>Alphaproteobacteria</taxon>
        <taxon>Hyphomicrobiales</taxon>
        <taxon>Xanthobacteraceae</taxon>
        <taxon>Xanthobacter</taxon>
    </lineage>
</organism>
<evidence type="ECO:0000259" key="3">
    <source>
        <dbReference type="Pfam" id="PF09994"/>
    </source>
</evidence>
<keyword evidence="2" id="KW-1133">Transmembrane helix</keyword>
<sequence length="531" mass="59390">MGRNIIIFSDGTGQGSGVHFDERRSNIYKMYRAMRCGPDTSVDPNDQAAFYDPGLGSELDGASHYGGPMRWLYKFVSQATGFGITANIIDCYAALIRLWRPGDRIFLFGFSRGAYTVRCLSGVIRQCGIPTRMPDGSPVPLDGYSTRELATYAVKHVYQFTTSRTKERADERQKFLLDTRSAIAARFRAEHGSQHLELPDRPNVAPYFIGVFDTVASLIDPAKFALFIPAVIIAIVAAAGAGVWLFALSWTLALLVASLIGTAIAFIALVYTHLKFDFRVPGYDCKDSLRTIHFTDLFLTFDDKSLDSHVAYAKHALSIDENRKPFARVKWDPSEQPVHGERDDQGRIRFEQIWFSGVHSDIGGSYEEQESRLSDIALKWMVDCATDIPNGLKCDPGLLRTYPDPHGYQHDARKDGFPWVTRKLGFTYPLGRRDPPPAAILHPSVYDRFDAAGVPIYDRIEPYRPAALAGHIDVAHLYLDTKSSVPPKATRSQAWALPNASSNPTPRKIYPPRPKARKVRPPEHRLSRKGL</sequence>
<feature type="domain" description="T6SS Phospholipase effector Tle1-like catalytic" evidence="3">
    <location>
        <begin position="299"/>
        <end position="383"/>
    </location>
</feature>
<dbReference type="InterPro" id="IPR018712">
    <property type="entry name" value="Tle1-like_cat"/>
</dbReference>
<dbReference type="Proteomes" id="UP001604043">
    <property type="component" value="Unassembled WGS sequence"/>
</dbReference>
<protein>
    <submittedName>
        <fullName evidence="4">DUF2235 domain-containing protein</fullName>
    </submittedName>
</protein>
<dbReference type="Pfam" id="PF09994">
    <property type="entry name" value="T6SS_Tle1-like_cat"/>
    <property type="match status" value="2"/>
</dbReference>
<name>A0ABW6ZF37_9HYPH</name>
<dbReference type="EMBL" id="JBAFUR010000002">
    <property type="protein sequence ID" value="MFG1252229.1"/>
    <property type="molecule type" value="Genomic_DNA"/>
</dbReference>
<gene>
    <name evidence="4" type="ORF">V5F30_08460</name>
</gene>
<keyword evidence="2" id="KW-0812">Transmembrane</keyword>
<accession>A0ABW6ZF37</accession>